<reference evidence="1" key="1">
    <citation type="submission" date="2021-05" db="EMBL/GenBank/DDBJ databases">
        <authorList>
            <person name="Scholz U."/>
            <person name="Mascher M."/>
            <person name="Fiebig A."/>
        </authorList>
    </citation>
    <scope>NUCLEOTIDE SEQUENCE [LARGE SCALE GENOMIC DNA]</scope>
</reference>
<reference evidence="1" key="2">
    <citation type="submission" date="2025-09" db="UniProtKB">
        <authorList>
            <consortium name="EnsemblPlants"/>
        </authorList>
    </citation>
    <scope>IDENTIFICATION</scope>
</reference>
<organism evidence="1 2">
    <name type="scientific">Avena sativa</name>
    <name type="common">Oat</name>
    <dbReference type="NCBI Taxonomy" id="4498"/>
    <lineage>
        <taxon>Eukaryota</taxon>
        <taxon>Viridiplantae</taxon>
        <taxon>Streptophyta</taxon>
        <taxon>Embryophyta</taxon>
        <taxon>Tracheophyta</taxon>
        <taxon>Spermatophyta</taxon>
        <taxon>Magnoliopsida</taxon>
        <taxon>Liliopsida</taxon>
        <taxon>Poales</taxon>
        <taxon>Poaceae</taxon>
        <taxon>BOP clade</taxon>
        <taxon>Pooideae</taxon>
        <taxon>Poodae</taxon>
        <taxon>Poeae</taxon>
        <taxon>Poeae Chloroplast Group 1 (Aveneae type)</taxon>
        <taxon>Aveninae</taxon>
        <taxon>Avena</taxon>
    </lineage>
</organism>
<dbReference type="Proteomes" id="UP001732700">
    <property type="component" value="Chromosome 6C"/>
</dbReference>
<keyword evidence="2" id="KW-1185">Reference proteome</keyword>
<evidence type="ECO:0000313" key="2">
    <source>
        <dbReference type="Proteomes" id="UP001732700"/>
    </source>
</evidence>
<sequence length="459" mass="49376">MAPVLRPRKTFDIILPAGGAPLPEPGRTVPLSPFDAYWVTLPPVRRVFLYRSPPSLLPFTDIVSALRSSLERVLPAFHPFAGVLTYSPDTHALSIVLPEGEEGACSVAFVEAETDLDFDRLVEEYDEDALRQLAPDIRRDELPAPVMAAQVTEFVGGGGGVAVGVAVHHSVADGRGLWRFLEMWSATAAGLKEGRVWAGPDPLHDRRLVRFDGDDDLARLFLQQLAPDFPRVAPKQEAAPERKRLLKRQTFTFSASAVQRLKQRLAADANTGTTPSTFAVMAAHGWVSIARAKGFTDDTPVFAAFLADLRAHMSPLVPGAYVGNCLAFCTASLRGSELAGPDGPAMALLAIQEAVAEVKRDPLGDRSRWCTKFAAIPPGRAVILAGSPWFPAYGVDFGFGKPARVELASMNHDGEMVLVAGREPGSVQATVAIAADKMLAFRGMFELERDRVCGGGASV</sequence>
<accession>A0ACD5ZDP1</accession>
<protein>
    <submittedName>
        <fullName evidence="1">Uncharacterized protein</fullName>
    </submittedName>
</protein>
<proteinExistence type="predicted"/>
<evidence type="ECO:0000313" key="1">
    <source>
        <dbReference type="EnsemblPlants" id="AVESA.00010b.r2.6CG1131160.1.CDS"/>
    </source>
</evidence>
<dbReference type="EnsemblPlants" id="AVESA.00010b.r2.6CG1131160.1">
    <property type="protein sequence ID" value="AVESA.00010b.r2.6CG1131160.1.CDS"/>
    <property type="gene ID" value="AVESA.00010b.r2.6CG1131160"/>
</dbReference>
<name>A0ACD5ZDP1_AVESA</name>